<keyword evidence="11 13" id="KW-0472">Membrane</keyword>
<dbReference type="InterPro" id="IPR052168">
    <property type="entry name" value="Cytochrome_b561_oxidase"/>
</dbReference>
<evidence type="ECO:0000256" key="8">
    <source>
        <dbReference type="ARBA" id="ARBA00022982"/>
    </source>
</evidence>
<keyword evidence="4" id="KW-1003">Cell membrane</keyword>
<feature type="transmembrane region" description="Helical" evidence="13">
    <location>
        <begin position="33"/>
        <end position="56"/>
    </location>
</feature>
<dbReference type="Proteomes" id="UP001240697">
    <property type="component" value="Chromosome"/>
</dbReference>
<comment type="similarity">
    <text evidence="12">Belongs to the cytochrome b561 family.</text>
</comment>
<evidence type="ECO:0000256" key="6">
    <source>
        <dbReference type="ARBA" id="ARBA00022692"/>
    </source>
</evidence>
<feature type="transmembrane region" description="Helical" evidence="13">
    <location>
        <begin position="99"/>
        <end position="121"/>
    </location>
</feature>
<evidence type="ECO:0000256" key="4">
    <source>
        <dbReference type="ARBA" id="ARBA00022475"/>
    </source>
</evidence>
<evidence type="ECO:0000256" key="10">
    <source>
        <dbReference type="ARBA" id="ARBA00023004"/>
    </source>
</evidence>
<keyword evidence="10" id="KW-0408">Iron</keyword>
<feature type="transmembrane region" description="Helical" evidence="13">
    <location>
        <begin position="68"/>
        <end position="87"/>
    </location>
</feature>
<evidence type="ECO:0000313" key="16">
    <source>
        <dbReference type="Proteomes" id="UP001240697"/>
    </source>
</evidence>
<dbReference type="RefSeq" id="WP_283486319.1">
    <property type="nucleotide sequence ID" value="NZ_CP125947.1"/>
</dbReference>
<comment type="subcellular location">
    <subcellularLocation>
        <location evidence="2">Cell membrane</location>
        <topology evidence="2">Multi-pass membrane protein</topology>
    </subcellularLocation>
</comment>
<keyword evidence="7" id="KW-0479">Metal-binding</keyword>
<keyword evidence="9 13" id="KW-1133">Transmembrane helix</keyword>
<dbReference type="PANTHER" id="PTHR30529">
    <property type="entry name" value="CYTOCHROME B561"/>
    <property type="match status" value="1"/>
</dbReference>
<dbReference type="Pfam" id="PF01292">
    <property type="entry name" value="Ni_hydr_CYTB"/>
    <property type="match status" value="1"/>
</dbReference>
<accession>A0ABY8SQ64</accession>
<dbReference type="EMBL" id="CP125947">
    <property type="protein sequence ID" value="WHS65219.1"/>
    <property type="molecule type" value="Genomic_DNA"/>
</dbReference>
<evidence type="ECO:0000256" key="5">
    <source>
        <dbReference type="ARBA" id="ARBA00022617"/>
    </source>
</evidence>
<feature type="transmembrane region" description="Helical" evidence="13">
    <location>
        <begin position="171"/>
        <end position="192"/>
    </location>
</feature>
<evidence type="ECO:0000259" key="14">
    <source>
        <dbReference type="Pfam" id="PF01292"/>
    </source>
</evidence>
<evidence type="ECO:0000256" key="11">
    <source>
        <dbReference type="ARBA" id="ARBA00023136"/>
    </source>
</evidence>
<dbReference type="InterPro" id="IPR016174">
    <property type="entry name" value="Di-haem_cyt_TM"/>
</dbReference>
<name>A0ABY8SQ64_9BURK</name>
<evidence type="ECO:0000256" key="7">
    <source>
        <dbReference type="ARBA" id="ARBA00022723"/>
    </source>
</evidence>
<gene>
    <name evidence="15" type="ORF">QMY55_22495</name>
</gene>
<dbReference type="PANTHER" id="PTHR30529:SF1">
    <property type="entry name" value="CYTOCHROME B561 HOMOLOG 2"/>
    <property type="match status" value="1"/>
</dbReference>
<keyword evidence="6 13" id="KW-0812">Transmembrane</keyword>
<reference evidence="15 16" key="1">
    <citation type="submission" date="2023-05" db="EMBL/GenBank/DDBJ databases">
        <authorList>
            <person name="Yin Y."/>
            <person name="Lu Z."/>
        </authorList>
    </citation>
    <scope>NUCLEOTIDE SEQUENCE [LARGE SCALE GENOMIC DNA]</scope>
    <source>
        <strain evidence="15 16">ZM22</strain>
    </source>
</reference>
<evidence type="ECO:0000256" key="1">
    <source>
        <dbReference type="ARBA" id="ARBA00001970"/>
    </source>
</evidence>
<keyword evidence="16" id="KW-1185">Reference proteome</keyword>
<evidence type="ECO:0000256" key="2">
    <source>
        <dbReference type="ARBA" id="ARBA00004651"/>
    </source>
</evidence>
<evidence type="ECO:0000256" key="12">
    <source>
        <dbReference type="ARBA" id="ARBA00037975"/>
    </source>
</evidence>
<sequence length="211" mass="22931">MQAQTKALSNRVRPQSSPLFDNSSCYGLVSRGLHWTMAILFAWLFIGLGLEVGLGWHSSDYWVMPSHPNAGLLLGILAGLRSIWAIANWHVRPTYGTGGLAWCASVGHAILYGLMLVVPLLALVRWSGMGRDFALYGIVPILWSSTPKPAWEQFVEISCDATHLTLHGWLGWSLLAAIAGHLAMVGVHRFILNDGATAKMLGSSTLNGKNL</sequence>
<feature type="domain" description="Cytochrome b561 bacterial/Ni-hydrogenase" evidence="14">
    <location>
        <begin position="26"/>
        <end position="202"/>
    </location>
</feature>
<evidence type="ECO:0000256" key="13">
    <source>
        <dbReference type="SAM" id="Phobius"/>
    </source>
</evidence>
<dbReference type="InterPro" id="IPR011577">
    <property type="entry name" value="Cyt_b561_bac/Ni-Hgenase"/>
</dbReference>
<evidence type="ECO:0000256" key="3">
    <source>
        <dbReference type="ARBA" id="ARBA00022448"/>
    </source>
</evidence>
<protein>
    <submittedName>
        <fullName evidence="15">Cytochrome b/b6 domain-containing protein</fullName>
    </submittedName>
</protein>
<dbReference type="SUPFAM" id="SSF81342">
    <property type="entry name" value="Transmembrane di-heme cytochromes"/>
    <property type="match status" value="1"/>
</dbReference>
<evidence type="ECO:0000256" key="9">
    <source>
        <dbReference type="ARBA" id="ARBA00022989"/>
    </source>
</evidence>
<keyword evidence="8" id="KW-0249">Electron transport</keyword>
<comment type="cofactor">
    <cofactor evidence="1">
        <name>heme b</name>
        <dbReference type="ChEBI" id="CHEBI:60344"/>
    </cofactor>
</comment>
<keyword evidence="3" id="KW-0813">Transport</keyword>
<proteinExistence type="inferred from homology"/>
<keyword evidence="5" id="KW-0349">Heme</keyword>
<organism evidence="15 16">
    <name type="scientific">Comamonas resistens</name>
    <dbReference type="NCBI Taxonomy" id="3046670"/>
    <lineage>
        <taxon>Bacteria</taxon>
        <taxon>Pseudomonadati</taxon>
        <taxon>Pseudomonadota</taxon>
        <taxon>Betaproteobacteria</taxon>
        <taxon>Burkholderiales</taxon>
        <taxon>Comamonadaceae</taxon>
        <taxon>Comamonas</taxon>
    </lineage>
</organism>
<evidence type="ECO:0000313" key="15">
    <source>
        <dbReference type="EMBL" id="WHS65219.1"/>
    </source>
</evidence>